<name>A0A369PWQ6_9SPHI</name>
<organism evidence="1 2">
    <name type="scientific">Pedobacter chinensis</name>
    <dbReference type="NCBI Taxonomy" id="2282421"/>
    <lineage>
        <taxon>Bacteria</taxon>
        <taxon>Pseudomonadati</taxon>
        <taxon>Bacteroidota</taxon>
        <taxon>Sphingobacteriia</taxon>
        <taxon>Sphingobacteriales</taxon>
        <taxon>Sphingobacteriaceae</taxon>
        <taxon>Pedobacter</taxon>
    </lineage>
</organism>
<comment type="caution">
    <text evidence="1">The sequence shown here is derived from an EMBL/GenBank/DDBJ whole genome shotgun (WGS) entry which is preliminary data.</text>
</comment>
<dbReference type="AlphaFoldDB" id="A0A369PWQ6"/>
<dbReference type="EMBL" id="QPKV01000003">
    <property type="protein sequence ID" value="RDC56670.1"/>
    <property type="molecule type" value="Genomic_DNA"/>
</dbReference>
<proteinExistence type="predicted"/>
<protein>
    <submittedName>
        <fullName evidence="1">Uncharacterized protein</fullName>
    </submittedName>
</protein>
<sequence length="216" mass="24156">MELPFHVFRADYEVFRQALNQPETGMGYQEVAIFPHYYNQVSRILYLVNTTYLWEFENFNNLPLFLSLENLQQIPSYIGSIDHISIATNSRYAVSPEAALPPYTYYSKPGDVFIRLSAFNNDKRILSDGSVLAGTYGTTLTDMTVTPSGLAAVGRYALPNRLSAFYRYRIIPPVGTPILFGTVTPDYGLCGGGVEVFFPNGCPKGSAFLFDEIPDK</sequence>
<gene>
    <name evidence="1" type="ORF">DU508_05515</name>
</gene>
<reference evidence="1 2" key="1">
    <citation type="submission" date="2018-07" db="EMBL/GenBank/DDBJ databases">
        <title>Pedobacter sp. nov., isolated from soil.</title>
        <authorList>
            <person name="Zhou L.Y."/>
            <person name="Du Z.J."/>
        </authorList>
    </citation>
    <scope>NUCLEOTIDE SEQUENCE [LARGE SCALE GENOMIC DNA]</scope>
    <source>
        <strain evidence="1 2">JDX94</strain>
    </source>
</reference>
<evidence type="ECO:0000313" key="1">
    <source>
        <dbReference type="EMBL" id="RDC56670.1"/>
    </source>
</evidence>
<accession>A0A369PWQ6</accession>
<keyword evidence="2" id="KW-1185">Reference proteome</keyword>
<evidence type="ECO:0000313" key="2">
    <source>
        <dbReference type="Proteomes" id="UP000253961"/>
    </source>
</evidence>
<dbReference type="Proteomes" id="UP000253961">
    <property type="component" value="Unassembled WGS sequence"/>
</dbReference>